<keyword evidence="1" id="KW-1133">Transmembrane helix</keyword>
<evidence type="ECO:0000313" key="4">
    <source>
        <dbReference type="Proteomes" id="UP000092714"/>
    </source>
</evidence>
<organism evidence="3 4">
    <name type="scientific">Clostridium paraputrificum</name>
    <dbReference type="NCBI Taxonomy" id="29363"/>
    <lineage>
        <taxon>Bacteria</taxon>
        <taxon>Bacillati</taxon>
        <taxon>Bacillota</taxon>
        <taxon>Clostridia</taxon>
        <taxon>Eubacteriales</taxon>
        <taxon>Clostridiaceae</taxon>
        <taxon>Clostridium</taxon>
    </lineage>
</organism>
<sequence>MKEVFYNELQGDEQILWSGKGKYKFFEKGSLFQLLFMIVWLSFALYWEYTAYKGGAGLVMLLFGGVFVFVGLNMVFGLPIRRAIAIKNRVYAVTNKRILFCNMGKNISFQYLDLKDVEIVNKYKERSGRGSIEFNMGYTNYDMYNDNGYDNRRNRGRVMPNRFMFYNIEKVDEVSNIIRMAKESLI</sequence>
<comment type="caution">
    <text evidence="3">The sequence shown here is derived from an EMBL/GenBank/DDBJ whole genome shotgun (WGS) entry which is preliminary data.</text>
</comment>
<dbReference type="Pfam" id="PF14470">
    <property type="entry name" value="bPH_3"/>
    <property type="match status" value="1"/>
</dbReference>
<name>A0A1B8RND8_9CLOT</name>
<dbReference type="OrthoDB" id="199424at2"/>
<gene>
    <name evidence="3" type="ORF">CP373A1_10705</name>
</gene>
<keyword evidence="1" id="KW-0812">Transmembrane</keyword>
<dbReference type="InterPro" id="IPR039519">
    <property type="entry name" value="YokE-like_PH"/>
</dbReference>
<accession>A0A1B8RND8</accession>
<feature type="transmembrane region" description="Helical" evidence="1">
    <location>
        <begin position="30"/>
        <end position="47"/>
    </location>
</feature>
<keyword evidence="4" id="KW-1185">Reference proteome</keyword>
<dbReference type="EMBL" id="MAPZ01000020">
    <property type="protein sequence ID" value="OBY10362.1"/>
    <property type="molecule type" value="Genomic_DNA"/>
</dbReference>
<evidence type="ECO:0000313" key="3">
    <source>
        <dbReference type="EMBL" id="OBY10362.1"/>
    </source>
</evidence>
<keyword evidence="1" id="KW-0472">Membrane</keyword>
<dbReference type="Proteomes" id="UP000092714">
    <property type="component" value="Unassembled WGS sequence"/>
</dbReference>
<feature type="transmembrane region" description="Helical" evidence="1">
    <location>
        <begin position="59"/>
        <end position="80"/>
    </location>
</feature>
<evidence type="ECO:0000256" key="1">
    <source>
        <dbReference type="SAM" id="Phobius"/>
    </source>
</evidence>
<proteinExistence type="predicted"/>
<feature type="domain" description="YokE-like PH" evidence="2">
    <location>
        <begin position="86"/>
        <end position="143"/>
    </location>
</feature>
<protein>
    <recommendedName>
        <fullName evidence="2">YokE-like PH domain-containing protein</fullName>
    </recommendedName>
</protein>
<dbReference type="eggNOG" id="ENOG502ZZ1H">
    <property type="taxonomic scope" value="Bacteria"/>
</dbReference>
<reference evidence="3 4" key="1">
    <citation type="submission" date="2016-06" db="EMBL/GenBank/DDBJ databases">
        <authorList>
            <person name="Kjaerup R.B."/>
            <person name="Dalgaard T.S."/>
            <person name="Juul-Madsen H.R."/>
        </authorList>
    </citation>
    <scope>NUCLEOTIDE SEQUENCE [LARGE SCALE GENOMIC DNA]</scope>
    <source>
        <strain evidence="3 4">373-A1</strain>
    </source>
</reference>
<evidence type="ECO:0000259" key="2">
    <source>
        <dbReference type="Pfam" id="PF14470"/>
    </source>
</evidence>
<dbReference type="AlphaFoldDB" id="A0A1B8RND8"/>
<dbReference type="RefSeq" id="WP_065254591.1">
    <property type="nucleotide sequence ID" value="NZ_JADMQV010000003.1"/>
</dbReference>